<evidence type="ECO:0000313" key="2">
    <source>
        <dbReference type="EMBL" id="CAB4545122.1"/>
    </source>
</evidence>
<proteinExistence type="predicted"/>
<name>A0A6J6C164_9ZZZZ</name>
<gene>
    <name evidence="2" type="ORF">UFOPK1358_01265</name>
</gene>
<dbReference type="Pfam" id="PF01425">
    <property type="entry name" value="Amidase"/>
    <property type="match status" value="1"/>
</dbReference>
<feature type="domain" description="Amidase" evidence="1">
    <location>
        <begin position="23"/>
        <end position="449"/>
    </location>
</feature>
<protein>
    <submittedName>
        <fullName evidence="2">Unannotated protein</fullName>
    </submittedName>
</protein>
<dbReference type="EMBL" id="CAEZSF010000127">
    <property type="protein sequence ID" value="CAB4545122.1"/>
    <property type="molecule type" value="Genomic_DNA"/>
</dbReference>
<dbReference type="Gene3D" id="3.90.1300.10">
    <property type="entry name" value="Amidase signature (AS) domain"/>
    <property type="match status" value="1"/>
</dbReference>
<evidence type="ECO:0000259" key="1">
    <source>
        <dbReference type="Pfam" id="PF01425"/>
    </source>
</evidence>
<accession>A0A6J6C164</accession>
<dbReference type="PROSITE" id="PS00571">
    <property type="entry name" value="AMIDASES"/>
    <property type="match status" value="1"/>
</dbReference>
<dbReference type="GO" id="GO:0003824">
    <property type="term" value="F:catalytic activity"/>
    <property type="evidence" value="ECO:0007669"/>
    <property type="project" value="InterPro"/>
</dbReference>
<dbReference type="InterPro" id="IPR036928">
    <property type="entry name" value="AS_sf"/>
</dbReference>
<dbReference type="InterPro" id="IPR023631">
    <property type="entry name" value="Amidase_dom"/>
</dbReference>
<dbReference type="PANTHER" id="PTHR11895:SF7">
    <property type="entry name" value="GLUTAMYL-TRNA(GLN) AMIDOTRANSFERASE SUBUNIT A, MITOCHONDRIAL"/>
    <property type="match status" value="1"/>
</dbReference>
<dbReference type="InterPro" id="IPR020556">
    <property type="entry name" value="Amidase_CS"/>
</dbReference>
<organism evidence="2">
    <name type="scientific">freshwater metagenome</name>
    <dbReference type="NCBI Taxonomy" id="449393"/>
    <lineage>
        <taxon>unclassified sequences</taxon>
        <taxon>metagenomes</taxon>
        <taxon>ecological metagenomes</taxon>
    </lineage>
</organism>
<dbReference type="AlphaFoldDB" id="A0A6J6C164"/>
<sequence length="471" mass="49297">MTRFDSALQVAAAIRSKQISPVEVLEHYLAQADTFDPTLNAFALRDDESALAQAEDAAEKVARTRTEDLPAFIGVPIPIKDLNDVQGWPTSYGSLGVPDTPAEADCLQVERFRAAGFVIMGKTTTPEFGTISMTESQRFGATRNPWNPAHTSGGSSGGAAAAVAAGMAPIAHASDGGGSIRIPASCNGLVGLKPSRNRITGSAEKMTAASTSGVVSRTVADTAAALDVLAAHDAGAWNLAPPPARPFAQEVGADPGKLRIRVAVSNPLGVPVDPACAEATSHVADLLADLGHHVTESSPEWPQASMFAEGFLTVWATITAGIPGLDPERIEPHNLANLNKALNTSSIAFTEATLMLQAASRILTAQFGRDFDLLVTPTMAVEPPLVGSIWEGTEADPSLALFNAMPMAAFTAMFNVTGQPALSLPVHNSDSGLPVGVQFIAPPWDEAMLIRVGSQIEAAQPWSDRWPSMVL</sequence>
<dbReference type="PANTHER" id="PTHR11895">
    <property type="entry name" value="TRANSAMIDASE"/>
    <property type="match status" value="1"/>
</dbReference>
<dbReference type="InterPro" id="IPR000120">
    <property type="entry name" value="Amidase"/>
</dbReference>
<dbReference type="SUPFAM" id="SSF75304">
    <property type="entry name" value="Amidase signature (AS) enzymes"/>
    <property type="match status" value="1"/>
</dbReference>
<reference evidence="2" key="1">
    <citation type="submission" date="2020-05" db="EMBL/GenBank/DDBJ databases">
        <authorList>
            <person name="Chiriac C."/>
            <person name="Salcher M."/>
            <person name="Ghai R."/>
            <person name="Kavagutti S V."/>
        </authorList>
    </citation>
    <scope>NUCLEOTIDE SEQUENCE</scope>
</reference>